<sequence length="323" mass="34578">MVQRILEPAEIESIDHIAIARVRLPDLAEIFTARAQRLRQLAPGNPIGPYLLLMATVADAQHVVAQSLAQSPDFAPLSPEAINRAGEHCMPLLPAQDAGAPHAAAALFERLATTAPELAAPLATLHAMPADALAHAVQALLGLLPAGDHPIDTTIAPLLMAALQLDRTVLASQLREKDMPMLDVHTVCPVCGTLPVASIVRIGGRYQGLRYLHCGLCATEWHMVRVKCSHCETTEGISYYAVEGQGDALKAETCDQCHHYRKIAYMEKDPMVEPLADDLASLALDVMMGEAGYGRANGNPLLWLADDDEDGDDGGVEMVGVRG</sequence>
<protein>
    <submittedName>
        <fullName evidence="5">Formate dehydrogenase accessory protein FdhE</fullName>
    </submittedName>
</protein>
<keyword evidence="1" id="KW-0963">Cytoplasm</keyword>
<reference evidence="5 6" key="1">
    <citation type="submission" date="2017-12" db="EMBL/GenBank/DDBJ databases">
        <title>Genome sequence of the active heterotrophic nitrifier-denitrifier, Cupriavidus pauculus UM1.</title>
        <authorList>
            <person name="Putonti C."/>
            <person name="Castignetti D."/>
        </authorList>
    </citation>
    <scope>NUCLEOTIDE SEQUENCE [LARGE SCALE GENOMIC DNA]</scope>
    <source>
        <strain evidence="5 6">UM1</strain>
    </source>
</reference>
<dbReference type="OrthoDB" id="9794151at2"/>
<dbReference type="STRING" id="82633.GCA_000974605_04610"/>
<gene>
    <name evidence="5" type="primary">fdhE</name>
    <name evidence="5" type="ORF">CYJ10_22345</name>
</gene>
<name>A0A2N5C7R1_9BURK</name>
<accession>A0A2N5C7R1</accession>
<evidence type="ECO:0000259" key="2">
    <source>
        <dbReference type="Pfam" id="PF04216"/>
    </source>
</evidence>
<dbReference type="AlphaFoldDB" id="A0A2N5C7R1"/>
<evidence type="ECO:0000259" key="4">
    <source>
        <dbReference type="Pfam" id="PF24860"/>
    </source>
</evidence>
<dbReference type="InterPro" id="IPR056774">
    <property type="entry name" value="FdhE_N"/>
</dbReference>
<dbReference type="InterPro" id="IPR056797">
    <property type="entry name" value="FdhE_central"/>
</dbReference>
<dbReference type="GO" id="GO:0005829">
    <property type="term" value="C:cytosol"/>
    <property type="evidence" value="ECO:0007669"/>
    <property type="project" value="TreeGrafter"/>
</dbReference>
<dbReference type="GO" id="GO:0051604">
    <property type="term" value="P:protein maturation"/>
    <property type="evidence" value="ECO:0007669"/>
    <property type="project" value="TreeGrafter"/>
</dbReference>
<dbReference type="InterPro" id="IPR006452">
    <property type="entry name" value="Formate_DH_accessory"/>
</dbReference>
<dbReference type="EMBL" id="PJRP01000012">
    <property type="protein sequence ID" value="PLP98252.1"/>
    <property type="molecule type" value="Genomic_DNA"/>
</dbReference>
<dbReference type="GO" id="GO:0008199">
    <property type="term" value="F:ferric iron binding"/>
    <property type="evidence" value="ECO:0007669"/>
    <property type="project" value="TreeGrafter"/>
</dbReference>
<dbReference type="RefSeq" id="WP_101683643.1">
    <property type="nucleotide sequence ID" value="NZ_PJRP01000012.1"/>
</dbReference>
<evidence type="ECO:0000256" key="1">
    <source>
        <dbReference type="ARBA" id="ARBA00022490"/>
    </source>
</evidence>
<dbReference type="CDD" id="cd16341">
    <property type="entry name" value="FdhE"/>
    <property type="match status" value="1"/>
</dbReference>
<proteinExistence type="predicted"/>
<dbReference type="Gene3D" id="3.90.1670.10">
    <property type="entry name" value="FdhE-like domain"/>
    <property type="match status" value="1"/>
</dbReference>
<organism evidence="5 6">
    <name type="scientific">Cupriavidus pauculus</name>
    <dbReference type="NCBI Taxonomy" id="82633"/>
    <lineage>
        <taxon>Bacteria</taxon>
        <taxon>Pseudomonadati</taxon>
        <taxon>Pseudomonadota</taxon>
        <taxon>Betaproteobacteria</taxon>
        <taxon>Burkholderiales</taxon>
        <taxon>Burkholderiaceae</taxon>
        <taxon>Cupriavidus</taxon>
    </lineage>
</organism>
<dbReference type="Pfam" id="PF04216">
    <property type="entry name" value="FdhE_N"/>
    <property type="match status" value="1"/>
</dbReference>
<feature type="domain" description="FdhE C-terminal" evidence="4">
    <location>
        <begin position="226"/>
        <end position="302"/>
    </location>
</feature>
<dbReference type="InterPro" id="IPR024064">
    <property type="entry name" value="FdhE-like_sf"/>
</dbReference>
<feature type="domain" description="FdhE central" evidence="3">
    <location>
        <begin position="187"/>
        <end position="225"/>
    </location>
</feature>
<dbReference type="PANTHER" id="PTHR37689:SF1">
    <property type="entry name" value="PROTEIN FDHE"/>
    <property type="match status" value="1"/>
</dbReference>
<evidence type="ECO:0000313" key="5">
    <source>
        <dbReference type="EMBL" id="PLP98252.1"/>
    </source>
</evidence>
<dbReference type="PANTHER" id="PTHR37689">
    <property type="entry name" value="PROTEIN FDHE"/>
    <property type="match status" value="1"/>
</dbReference>
<comment type="caution">
    <text evidence="5">The sequence shown here is derived from an EMBL/GenBank/DDBJ whole genome shotgun (WGS) entry which is preliminary data.</text>
</comment>
<dbReference type="InterPro" id="IPR056796">
    <property type="entry name" value="FdhE_C"/>
</dbReference>
<dbReference type="SUPFAM" id="SSF144020">
    <property type="entry name" value="FdhE-like"/>
    <property type="match status" value="1"/>
</dbReference>
<evidence type="ECO:0000313" key="6">
    <source>
        <dbReference type="Proteomes" id="UP000234341"/>
    </source>
</evidence>
<feature type="domain" description="FdhE N-terminal" evidence="2">
    <location>
        <begin position="19"/>
        <end position="179"/>
    </location>
</feature>
<dbReference type="Pfam" id="PF24860">
    <property type="entry name" value="FdhE_C"/>
    <property type="match status" value="1"/>
</dbReference>
<dbReference type="PIRSF" id="PIRSF018296">
    <property type="entry name" value="Format_dh_formtn"/>
    <property type="match status" value="1"/>
</dbReference>
<dbReference type="NCBIfam" id="TIGR01562">
    <property type="entry name" value="FdhE"/>
    <property type="match status" value="1"/>
</dbReference>
<dbReference type="Proteomes" id="UP000234341">
    <property type="component" value="Unassembled WGS sequence"/>
</dbReference>
<dbReference type="Pfam" id="PF24859">
    <property type="entry name" value="FdhE_central"/>
    <property type="match status" value="1"/>
</dbReference>
<evidence type="ECO:0000259" key="3">
    <source>
        <dbReference type="Pfam" id="PF24859"/>
    </source>
</evidence>